<keyword evidence="4 7" id="KW-0812">Transmembrane</keyword>
<evidence type="ECO:0000256" key="1">
    <source>
        <dbReference type="ARBA" id="ARBA00004651"/>
    </source>
</evidence>
<dbReference type="OrthoDB" id="8538786at2"/>
<sequence>MSSNPNSLTGRSLRAIKWNYLGTVGRILAQLVSQIILARLLGPEPTGLFGYALLVVSLSALVTEMGLSSALVQTSTLSKEQLGAVVSRLLLVAVVASCAMFFLAEWIATALFHAPEAVPVLRAVAPTFIVSALSISPAALLRRELQFRALTLIGLGSYLFGYVIVGVGVALAGGGVWSLVAAWFAQSISACVALNLVARGSFALENPFFTNGLEGFGTIILFTNLVNWVIEYGTQVLVGRVFGPSSLGLYNVTNNLVRTPANHLVVNLQTVLFPTSARVQDNPASLRRAYLTALSGVALVAFPVFTFAAVSASAIVDALLGAKWVGASQLLPPLALAMIPHSAMAIAGPMLNGKGEPGVELRVQIVTALIFVASLIAVSARPLVDIAWVLTAIYTLRCVWMTAEVCKRFHVTAKDLYLALRGSVLLATVLAVSIMATETVVQIAMPILAAIPHLLVQATVGFGAVAIFLLLFPAAFLDSHLAWLLGRILDTTPALARFPGMTRIARIAIRKCP</sequence>
<protein>
    <submittedName>
        <fullName evidence="8">Lipopolysaccharide biosynthesis protein WzxC</fullName>
    </submittedName>
</protein>
<keyword evidence="9" id="KW-1185">Reference proteome</keyword>
<dbReference type="AlphaFoldDB" id="A0A401JC33"/>
<dbReference type="InterPro" id="IPR050833">
    <property type="entry name" value="Poly_Biosynth_Transport"/>
</dbReference>
<dbReference type="Pfam" id="PF13440">
    <property type="entry name" value="Polysacc_synt_3"/>
    <property type="match status" value="1"/>
</dbReference>
<accession>A0A401JC33</accession>
<comment type="caution">
    <text evidence="8">The sequence shown here is derived from an EMBL/GenBank/DDBJ whole genome shotgun (WGS) entry which is preliminary data.</text>
</comment>
<evidence type="ECO:0000256" key="6">
    <source>
        <dbReference type="ARBA" id="ARBA00023136"/>
    </source>
</evidence>
<dbReference type="GO" id="GO:0005886">
    <property type="term" value="C:plasma membrane"/>
    <property type="evidence" value="ECO:0007669"/>
    <property type="project" value="UniProtKB-SubCell"/>
</dbReference>
<name>A0A401JC33_9PROT</name>
<keyword evidence="5 7" id="KW-1133">Transmembrane helix</keyword>
<keyword evidence="3" id="KW-1003">Cell membrane</keyword>
<comment type="similarity">
    <text evidence="2">Belongs to the polysaccharide synthase family.</text>
</comment>
<feature type="transmembrane region" description="Helical" evidence="7">
    <location>
        <begin position="454"/>
        <end position="477"/>
    </location>
</feature>
<feature type="transmembrane region" description="Helical" evidence="7">
    <location>
        <begin position="330"/>
        <end position="351"/>
    </location>
</feature>
<evidence type="ECO:0000256" key="7">
    <source>
        <dbReference type="SAM" id="Phobius"/>
    </source>
</evidence>
<evidence type="ECO:0000313" key="9">
    <source>
        <dbReference type="Proteomes" id="UP000286806"/>
    </source>
</evidence>
<feature type="transmembrane region" description="Helical" evidence="7">
    <location>
        <begin position="386"/>
        <end position="403"/>
    </location>
</feature>
<feature type="transmembrane region" description="Helical" evidence="7">
    <location>
        <begin position="363"/>
        <end position="380"/>
    </location>
</feature>
<evidence type="ECO:0000256" key="2">
    <source>
        <dbReference type="ARBA" id="ARBA00007430"/>
    </source>
</evidence>
<dbReference type="RefSeq" id="WP_124703935.1">
    <property type="nucleotide sequence ID" value="NZ_BGOW01000005.1"/>
</dbReference>
<organism evidence="8 9">
    <name type="scientific">Sulfuriferula multivorans</name>
    <dbReference type="NCBI Taxonomy" id="1559896"/>
    <lineage>
        <taxon>Bacteria</taxon>
        <taxon>Pseudomonadati</taxon>
        <taxon>Pseudomonadota</taxon>
        <taxon>Betaproteobacteria</taxon>
        <taxon>Nitrosomonadales</taxon>
        <taxon>Sulfuricellaceae</taxon>
        <taxon>Sulfuriferula</taxon>
    </lineage>
</organism>
<dbReference type="PANTHER" id="PTHR30250">
    <property type="entry name" value="PST FAMILY PREDICTED COLANIC ACID TRANSPORTER"/>
    <property type="match status" value="1"/>
</dbReference>
<dbReference type="EMBL" id="BGOW01000005">
    <property type="protein sequence ID" value="GBL45100.1"/>
    <property type="molecule type" value="Genomic_DNA"/>
</dbReference>
<feature type="transmembrane region" description="Helical" evidence="7">
    <location>
        <begin position="289"/>
        <end position="310"/>
    </location>
</feature>
<keyword evidence="6 7" id="KW-0472">Membrane</keyword>
<evidence type="ECO:0000256" key="3">
    <source>
        <dbReference type="ARBA" id="ARBA00022475"/>
    </source>
</evidence>
<dbReference type="PANTHER" id="PTHR30250:SF10">
    <property type="entry name" value="LIPOPOLYSACCHARIDE BIOSYNTHESIS PROTEIN WZXC"/>
    <property type="match status" value="1"/>
</dbReference>
<evidence type="ECO:0000256" key="4">
    <source>
        <dbReference type="ARBA" id="ARBA00022692"/>
    </source>
</evidence>
<feature type="transmembrane region" description="Helical" evidence="7">
    <location>
        <begin position="424"/>
        <end position="448"/>
    </location>
</feature>
<dbReference type="Proteomes" id="UP000286806">
    <property type="component" value="Unassembled WGS sequence"/>
</dbReference>
<evidence type="ECO:0000313" key="8">
    <source>
        <dbReference type="EMBL" id="GBL45100.1"/>
    </source>
</evidence>
<feature type="transmembrane region" description="Helical" evidence="7">
    <location>
        <begin position="152"/>
        <end position="171"/>
    </location>
</feature>
<feature type="transmembrane region" description="Helical" evidence="7">
    <location>
        <begin position="48"/>
        <end position="68"/>
    </location>
</feature>
<evidence type="ECO:0000256" key="5">
    <source>
        <dbReference type="ARBA" id="ARBA00022989"/>
    </source>
</evidence>
<feature type="transmembrane region" description="Helical" evidence="7">
    <location>
        <begin position="89"/>
        <end position="114"/>
    </location>
</feature>
<feature type="transmembrane region" description="Helical" evidence="7">
    <location>
        <begin position="120"/>
        <end position="140"/>
    </location>
</feature>
<gene>
    <name evidence="8" type="ORF">SFMTTN_0904</name>
</gene>
<reference evidence="8 9" key="1">
    <citation type="journal article" date="2019" name="Front. Microbiol.">
        <title>Genomes of Neutrophilic Sulfur-Oxidizing Chemolithoautotrophs Representing 9 Proteobacterial Species From 8 Genera.</title>
        <authorList>
            <person name="Watanabe T."/>
            <person name="Kojima H."/>
            <person name="Umezawa K."/>
            <person name="Hori C."/>
            <person name="Takasuka T.E."/>
            <person name="Kato Y."/>
            <person name="Fukui M."/>
        </authorList>
    </citation>
    <scope>NUCLEOTIDE SEQUENCE [LARGE SCALE GENOMIC DNA]</scope>
    <source>
        <strain evidence="8 9">TTN</strain>
    </source>
</reference>
<comment type="subcellular location">
    <subcellularLocation>
        <location evidence="1">Cell membrane</location>
        <topology evidence="1">Multi-pass membrane protein</topology>
    </subcellularLocation>
</comment>
<proteinExistence type="inferred from homology"/>